<reference evidence="9 10" key="1">
    <citation type="journal article" date="2016" name="Nat. Commun.">
        <title>Thousands of microbial genomes shed light on interconnected biogeochemical processes in an aquifer system.</title>
        <authorList>
            <person name="Anantharaman K."/>
            <person name="Brown C.T."/>
            <person name="Hug L.A."/>
            <person name="Sharon I."/>
            <person name="Castelle C.J."/>
            <person name="Probst A.J."/>
            <person name="Thomas B.C."/>
            <person name="Singh A."/>
            <person name="Wilkins M.J."/>
            <person name="Karaoz U."/>
            <person name="Brodie E.L."/>
            <person name="Williams K.H."/>
            <person name="Hubbard S.S."/>
            <person name="Banfield J.F."/>
        </authorList>
    </citation>
    <scope>NUCLEOTIDE SEQUENCE [LARGE SCALE GENOMIC DNA]</scope>
</reference>
<dbReference type="HAMAP" id="MF_00201">
    <property type="entry name" value="RecO"/>
    <property type="match status" value="1"/>
</dbReference>
<dbReference type="GO" id="GO:0043590">
    <property type="term" value="C:bacterial nucleoid"/>
    <property type="evidence" value="ECO:0007669"/>
    <property type="project" value="TreeGrafter"/>
</dbReference>
<keyword evidence="3 7" id="KW-0227">DNA damage</keyword>
<dbReference type="InterPro" id="IPR037278">
    <property type="entry name" value="ARFGAP/RecO"/>
</dbReference>
<proteinExistence type="inferred from homology"/>
<dbReference type="GO" id="GO:0006310">
    <property type="term" value="P:DNA recombination"/>
    <property type="evidence" value="ECO:0007669"/>
    <property type="project" value="UniProtKB-UniRule"/>
</dbReference>
<dbReference type="Pfam" id="PF02565">
    <property type="entry name" value="RecO_C"/>
    <property type="match status" value="1"/>
</dbReference>
<comment type="function">
    <text evidence="7">Involved in DNA repair and RecF pathway recombination.</text>
</comment>
<evidence type="ECO:0000256" key="7">
    <source>
        <dbReference type="HAMAP-Rule" id="MF_00201"/>
    </source>
</evidence>
<comment type="caution">
    <text evidence="9">The sequence shown here is derived from an EMBL/GenBank/DDBJ whole genome shotgun (WGS) entry which is preliminary data.</text>
</comment>
<feature type="domain" description="DNA replication/recombination mediator RecO N-terminal" evidence="8">
    <location>
        <begin position="1"/>
        <end position="78"/>
    </location>
</feature>
<keyword evidence="4 7" id="KW-0233">DNA recombination</keyword>
<comment type="similarity">
    <text evidence="1 7">Belongs to the RecO family.</text>
</comment>
<evidence type="ECO:0000256" key="4">
    <source>
        <dbReference type="ARBA" id="ARBA00023172"/>
    </source>
</evidence>
<dbReference type="Gene3D" id="1.20.1440.120">
    <property type="entry name" value="Recombination protein O, C-terminal domain"/>
    <property type="match status" value="1"/>
</dbReference>
<dbReference type="GO" id="GO:0006302">
    <property type="term" value="P:double-strand break repair"/>
    <property type="evidence" value="ECO:0007669"/>
    <property type="project" value="TreeGrafter"/>
</dbReference>
<protein>
    <recommendedName>
        <fullName evidence="2 7">DNA repair protein RecO</fullName>
    </recommendedName>
    <alternativeName>
        <fullName evidence="6 7">Recombination protein O</fullName>
    </alternativeName>
</protein>
<sequence length="212" mass="24171">MYFKTEGIILLQKNLGEADKLLTLYTKDHGKLTCIAKGVRRPTSKKSGHVELGNWCEVFIAKGKNIDLLTEVEVKKAFGIENLTPEKVNYIYHLLEIVNLLTPINQKSSKVFYLLLNFLQKVSTLDNFSYISNVFKIKLLKNLGYLASSQLVSSPLKQLFIELENANDYNTNGKIKLNRANNLKLLSFLDSMIENLTERKLKTARFINAKVL</sequence>
<keyword evidence="5 7" id="KW-0234">DNA repair</keyword>
<dbReference type="InterPro" id="IPR012340">
    <property type="entry name" value="NA-bd_OB-fold"/>
</dbReference>
<dbReference type="PANTHER" id="PTHR33991">
    <property type="entry name" value="DNA REPAIR PROTEIN RECO"/>
    <property type="match status" value="1"/>
</dbReference>
<evidence type="ECO:0000256" key="3">
    <source>
        <dbReference type="ARBA" id="ARBA00022763"/>
    </source>
</evidence>
<dbReference type="NCBIfam" id="TIGR00613">
    <property type="entry name" value="reco"/>
    <property type="match status" value="1"/>
</dbReference>
<evidence type="ECO:0000259" key="8">
    <source>
        <dbReference type="Pfam" id="PF11967"/>
    </source>
</evidence>
<dbReference type="Pfam" id="PF11967">
    <property type="entry name" value="RecO_N"/>
    <property type="match status" value="1"/>
</dbReference>
<organism evidence="9 10">
    <name type="scientific">Candidatus Curtissbacteria bacterium RIFCSPLOWO2_01_FULL_38_11b</name>
    <dbReference type="NCBI Taxonomy" id="1797725"/>
    <lineage>
        <taxon>Bacteria</taxon>
        <taxon>Candidatus Curtissiibacteriota</taxon>
    </lineage>
</organism>
<evidence type="ECO:0000256" key="2">
    <source>
        <dbReference type="ARBA" id="ARBA00021310"/>
    </source>
</evidence>
<dbReference type="SUPFAM" id="SSF50249">
    <property type="entry name" value="Nucleic acid-binding proteins"/>
    <property type="match status" value="1"/>
</dbReference>
<accession>A0A1F5H3X1</accession>
<dbReference type="AlphaFoldDB" id="A0A1F5H3X1"/>
<evidence type="ECO:0000256" key="6">
    <source>
        <dbReference type="ARBA" id="ARBA00033409"/>
    </source>
</evidence>
<evidence type="ECO:0000256" key="5">
    <source>
        <dbReference type="ARBA" id="ARBA00023204"/>
    </source>
</evidence>
<dbReference type="InterPro" id="IPR022572">
    <property type="entry name" value="DNA_rep/recomb_RecO_N"/>
</dbReference>
<evidence type="ECO:0000313" key="9">
    <source>
        <dbReference type="EMBL" id="OGD98833.1"/>
    </source>
</evidence>
<dbReference type="STRING" id="1797725.A3A49_02805"/>
<evidence type="ECO:0000313" key="10">
    <source>
        <dbReference type="Proteomes" id="UP000176740"/>
    </source>
</evidence>
<dbReference type="EMBL" id="MFBO01000003">
    <property type="protein sequence ID" value="OGD98833.1"/>
    <property type="molecule type" value="Genomic_DNA"/>
</dbReference>
<dbReference type="InterPro" id="IPR003717">
    <property type="entry name" value="RecO"/>
</dbReference>
<dbReference type="SUPFAM" id="SSF57863">
    <property type="entry name" value="ArfGap/RecO-like zinc finger"/>
    <property type="match status" value="1"/>
</dbReference>
<dbReference type="Proteomes" id="UP000176740">
    <property type="component" value="Unassembled WGS sequence"/>
</dbReference>
<name>A0A1F5H3X1_9BACT</name>
<gene>
    <name evidence="7" type="primary">recO</name>
    <name evidence="9" type="ORF">A3A49_02805</name>
</gene>
<dbReference type="InterPro" id="IPR042242">
    <property type="entry name" value="RecO_C"/>
</dbReference>
<dbReference type="Gene3D" id="2.40.50.140">
    <property type="entry name" value="Nucleic acid-binding proteins"/>
    <property type="match status" value="1"/>
</dbReference>
<dbReference type="PANTHER" id="PTHR33991:SF1">
    <property type="entry name" value="DNA REPAIR PROTEIN RECO"/>
    <property type="match status" value="1"/>
</dbReference>
<evidence type="ECO:0000256" key="1">
    <source>
        <dbReference type="ARBA" id="ARBA00007452"/>
    </source>
</evidence>